<evidence type="ECO:0000259" key="1">
    <source>
        <dbReference type="PROSITE" id="PS50234"/>
    </source>
</evidence>
<protein>
    <submittedName>
        <fullName evidence="2">VWA domain-containing protein</fullName>
    </submittedName>
</protein>
<comment type="caution">
    <text evidence="2">The sequence shown here is derived from an EMBL/GenBank/DDBJ whole genome shotgun (WGS) entry which is preliminary data.</text>
</comment>
<dbReference type="Gene3D" id="3.40.50.410">
    <property type="entry name" value="von Willebrand factor, type A domain"/>
    <property type="match status" value="1"/>
</dbReference>
<evidence type="ECO:0000313" key="2">
    <source>
        <dbReference type="EMBL" id="THG36234.1"/>
    </source>
</evidence>
<organism evidence="2 3">
    <name type="scientific">Orlajensenia flava</name>
    <dbReference type="NCBI Taxonomy" id="2565934"/>
    <lineage>
        <taxon>Bacteria</taxon>
        <taxon>Bacillati</taxon>
        <taxon>Actinomycetota</taxon>
        <taxon>Actinomycetes</taxon>
        <taxon>Micrococcales</taxon>
        <taxon>Microbacteriaceae</taxon>
        <taxon>Orlajensenia</taxon>
    </lineage>
</organism>
<dbReference type="SUPFAM" id="SSF53300">
    <property type="entry name" value="vWA-like"/>
    <property type="match status" value="1"/>
</dbReference>
<gene>
    <name evidence="2" type="ORF">E6C70_01500</name>
</gene>
<dbReference type="SUPFAM" id="SSF53850">
    <property type="entry name" value="Periplasmic binding protein-like II"/>
    <property type="match status" value="1"/>
</dbReference>
<reference evidence="2 3" key="1">
    <citation type="submission" date="2019-04" db="EMBL/GenBank/DDBJ databases">
        <authorList>
            <person name="Jiang L."/>
        </authorList>
    </citation>
    <scope>NUCLEOTIDE SEQUENCE [LARGE SCALE GENOMIC DNA]</scope>
    <source>
        <strain evidence="2 3">YIM 131861</strain>
    </source>
</reference>
<dbReference type="PROSITE" id="PS51318">
    <property type="entry name" value="TAT"/>
    <property type="match status" value="1"/>
</dbReference>
<dbReference type="InterPro" id="IPR006311">
    <property type="entry name" value="TAT_signal"/>
</dbReference>
<evidence type="ECO:0000313" key="3">
    <source>
        <dbReference type="Proteomes" id="UP000307380"/>
    </source>
</evidence>
<sequence length="557" mass="57040">MSVGRHSDKRRRRGLIAGIVAAAVALVLVAGGGVAWATGYIDVPLPGAASPQPSCKQTPMSVVADPSIAPVLTKIAKTFDAKNPCVKTTVRTEDSADTASVIASGGNPKADVWIPDSAAWSDRMGATAGSLGRPAPVAAFGDPIATTPVVFAAPADQAEAFTAGSVGWSSILGGTVSALLPDPEGSAASLLALGALQAHAPAGDTRTFAGAMIALGKTIPRSLDAAMASAEKAATPTVVITTEHSVVTSNAASPDDQFFALYPADGTSAASYPYVRVAGLSAATVGLDTAVGDFEKTLRDSGKTFAKAGFRGPDGSGDISAPGIVKTPDPLQPAAEGTAQLAILRSWSVLTLRSRMLAVVDVSGSMSEPTASGLRRIDIFQQAAMGALQKFSGEVELGIWDFSTNRVGTQDWEDLTPIAPLGDAQHAQDIANIIAGLPARLGGATGLYDTTLAAVQRVQETYDPSKVNSVLLITDGKNEDDNGISLDDLLAKLQATEDPKKPVPVIFIGFGPDTDLDAMTRIAKVTGGAAYSASKPEDLGNVLVDALSQRTCRPNCP</sequence>
<dbReference type="InterPro" id="IPR002035">
    <property type="entry name" value="VWF_A"/>
</dbReference>
<dbReference type="EMBL" id="SSSN01000002">
    <property type="protein sequence ID" value="THG36234.1"/>
    <property type="molecule type" value="Genomic_DNA"/>
</dbReference>
<dbReference type="OrthoDB" id="5621159at2"/>
<dbReference type="PROSITE" id="PS50234">
    <property type="entry name" value="VWFA"/>
    <property type="match status" value="1"/>
</dbReference>
<dbReference type="RefSeq" id="WP_136421550.1">
    <property type="nucleotide sequence ID" value="NZ_SSSN01000002.1"/>
</dbReference>
<dbReference type="Pfam" id="PF00092">
    <property type="entry name" value="VWA"/>
    <property type="match status" value="1"/>
</dbReference>
<accession>A0A4S4FZY5</accession>
<proteinExistence type="predicted"/>
<name>A0A4S4FZY5_9MICO</name>
<dbReference type="Gene3D" id="3.40.190.10">
    <property type="entry name" value="Periplasmic binding protein-like II"/>
    <property type="match status" value="1"/>
</dbReference>
<dbReference type="InterPro" id="IPR036465">
    <property type="entry name" value="vWFA_dom_sf"/>
</dbReference>
<dbReference type="AlphaFoldDB" id="A0A4S4FZY5"/>
<feature type="domain" description="VWFA" evidence="1">
    <location>
        <begin position="355"/>
        <end position="547"/>
    </location>
</feature>
<keyword evidence="3" id="KW-1185">Reference proteome</keyword>
<dbReference type="Proteomes" id="UP000307380">
    <property type="component" value="Unassembled WGS sequence"/>
</dbReference>
<dbReference type="SMART" id="SM00327">
    <property type="entry name" value="VWA"/>
    <property type="match status" value="1"/>
</dbReference>